<reference evidence="9 10" key="1">
    <citation type="submission" date="2019-03" db="EMBL/GenBank/DDBJ databases">
        <title>Genomic Encyclopedia of Type Strains, Phase IV (KMG-IV): sequencing the most valuable type-strain genomes for metagenomic binning, comparative biology and taxonomic classification.</title>
        <authorList>
            <person name="Goeker M."/>
        </authorList>
    </citation>
    <scope>NUCLEOTIDE SEQUENCE [LARGE SCALE GENOMIC DNA]</scope>
    <source>
        <strain evidence="9 10">DSM 100013</strain>
    </source>
</reference>
<evidence type="ECO:0000256" key="1">
    <source>
        <dbReference type="ARBA" id="ARBA00022801"/>
    </source>
</evidence>
<dbReference type="SUPFAM" id="SSF52738">
    <property type="entry name" value="Methylesterase CheB, C-terminal domain"/>
    <property type="match status" value="1"/>
</dbReference>
<keyword evidence="4 6" id="KW-0597">Phosphoprotein</keyword>
<dbReference type="GO" id="GO:0005737">
    <property type="term" value="C:cytoplasm"/>
    <property type="evidence" value="ECO:0007669"/>
    <property type="project" value="UniProtKB-SubCell"/>
</dbReference>
<organism evidence="9 10">
    <name type="scientific">Serpentinicella alkaliphila</name>
    <dbReference type="NCBI Taxonomy" id="1734049"/>
    <lineage>
        <taxon>Bacteria</taxon>
        <taxon>Bacillati</taxon>
        <taxon>Bacillota</taxon>
        <taxon>Clostridia</taxon>
        <taxon>Peptostreptococcales</taxon>
        <taxon>Natronincolaceae</taxon>
        <taxon>Serpentinicella</taxon>
    </lineage>
</organism>
<dbReference type="HAMAP" id="MF_00099">
    <property type="entry name" value="CheB_chemtxs"/>
    <property type="match status" value="1"/>
</dbReference>
<dbReference type="PANTHER" id="PTHR42872:SF3">
    <property type="entry name" value="PROTEIN-GLUTAMATE METHYLESTERASE_PROTEIN-GLUTAMINE GLUTAMINASE 1"/>
    <property type="match status" value="1"/>
</dbReference>
<evidence type="ECO:0000256" key="4">
    <source>
        <dbReference type="HAMAP-Rule" id="MF_00099"/>
    </source>
</evidence>
<dbReference type="Gene3D" id="3.40.50.2300">
    <property type="match status" value="1"/>
</dbReference>
<feature type="domain" description="CheB-type methylesterase" evidence="8">
    <location>
        <begin position="163"/>
        <end position="355"/>
    </location>
</feature>
<dbReference type="RefSeq" id="WP_132847617.1">
    <property type="nucleotide sequence ID" value="NZ_CP058648.1"/>
</dbReference>
<feature type="active site" evidence="4 5">
    <location>
        <position position="200"/>
    </location>
</feature>
<comment type="catalytic activity">
    <reaction evidence="4">
        <text>L-glutaminyl-[protein] + H2O = L-glutamyl-[protein] + NH4(+)</text>
        <dbReference type="Rhea" id="RHEA:16441"/>
        <dbReference type="Rhea" id="RHEA-COMP:10207"/>
        <dbReference type="Rhea" id="RHEA-COMP:10208"/>
        <dbReference type="ChEBI" id="CHEBI:15377"/>
        <dbReference type="ChEBI" id="CHEBI:28938"/>
        <dbReference type="ChEBI" id="CHEBI:29973"/>
        <dbReference type="ChEBI" id="CHEBI:30011"/>
        <dbReference type="EC" id="3.5.1.44"/>
    </reaction>
</comment>
<dbReference type="PANTHER" id="PTHR42872">
    <property type="entry name" value="PROTEIN-GLUTAMATE METHYLESTERASE/PROTEIN-GLUTAMINE GLUTAMINASE"/>
    <property type="match status" value="1"/>
</dbReference>
<dbReference type="InterPro" id="IPR011006">
    <property type="entry name" value="CheY-like_superfamily"/>
</dbReference>
<dbReference type="InterPro" id="IPR000673">
    <property type="entry name" value="Sig_transdc_resp-reg_Me-estase"/>
</dbReference>
<proteinExistence type="inferred from homology"/>
<comment type="subcellular location">
    <subcellularLocation>
        <location evidence="4">Cytoplasm</location>
    </subcellularLocation>
</comment>
<dbReference type="NCBIfam" id="NF001965">
    <property type="entry name" value="PRK00742.1"/>
    <property type="match status" value="1"/>
</dbReference>
<dbReference type="Pfam" id="PF01339">
    <property type="entry name" value="CheB_methylest"/>
    <property type="match status" value="1"/>
</dbReference>
<dbReference type="GO" id="GO:0050568">
    <property type="term" value="F:protein-glutamine glutaminase activity"/>
    <property type="evidence" value="ECO:0007669"/>
    <property type="project" value="UniProtKB-UniRule"/>
</dbReference>
<dbReference type="InterPro" id="IPR008248">
    <property type="entry name" value="CheB-like"/>
</dbReference>
<keyword evidence="4 5" id="KW-0145">Chemotaxis</keyword>
<dbReference type="SUPFAM" id="SSF52172">
    <property type="entry name" value="CheY-like"/>
    <property type="match status" value="1"/>
</dbReference>
<dbReference type="InterPro" id="IPR035909">
    <property type="entry name" value="CheB_C"/>
</dbReference>
<dbReference type="EC" id="3.5.1.44" evidence="4"/>
<keyword evidence="4" id="KW-0963">Cytoplasm</keyword>
<dbReference type="Pfam" id="PF00072">
    <property type="entry name" value="Response_reg"/>
    <property type="match status" value="1"/>
</dbReference>
<comment type="similarity">
    <text evidence="4">Belongs to the CheB family.</text>
</comment>
<keyword evidence="1 4" id="KW-0378">Hydrolase</keyword>
<keyword evidence="10" id="KW-1185">Reference proteome</keyword>
<comment type="catalytic activity">
    <reaction evidence="3 4">
        <text>[protein]-L-glutamate 5-O-methyl ester + H2O = L-glutamyl-[protein] + methanol + H(+)</text>
        <dbReference type="Rhea" id="RHEA:23236"/>
        <dbReference type="Rhea" id="RHEA-COMP:10208"/>
        <dbReference type="Rhea" id="RHEA-COMP:10311"/>
        <dbReference type="ChEBI" id="CHEBI:15377"/>
        <dbReference type="ChEBI" id="CHEBI:15378"/>
        <dbReference type="ChEBI" id="CHEBI:17790"/>
        <dbReference type="ChEBI" id="CHEBI:29973"/>
        <dbReference type="ChEBI" id="CHEBI:82795"/>
        <dbReference type="EC" id="3.1.1.61"/>
    </reaction>
</comment>
<feature type="domain" description="Response regulatory" evidence="7">
    <location>
        <begin position="9"/>
        <end position="126"/>
    </location>
</feature>
<dbReference type="AlphaFoldDB" id="A0A4R2TPX5"/>
<comment type="domain">
    <text evidence="4">Contains a C-terminal catalytic domain, and an N-terminal region which modulates catalytic activity.</text>
</comment>
<comment type="function">
    <text evidence="2">May play the central regulatory role in sporulation. It may be an element of the effector pathway responsible for the activation of sporulation genes in response to nutritional stress. Spo0A may act in concert with spo0H (a sigma factor) to control the expression of some genes that are critical to the sporulation process.</text>
</comment>
<evidence type="ECO:0000313" key="10">
    <source>
        <dbReference type="Proteomes" id="UP000295504"/>
    </source>
</evidence>
<protein>
    <recommendedName>
        <fullName evidence="4">Protein-glutamate methylesterase/protein-glutamine glutaminase</fullName>
        <ecNumber evidence="4">3.1.1.61</ecNumber>
        <ecNumber evidence="4">3.5.1.44</ecNumber>
    </recommendedName>
</protein>
<dbReference type="EC" id="3.1.1.61" evidence="4"/>
<evidence type="ECO:0000256" key="5">
    <source>
        <dbReference type="PROSITE-ProRule" id="PRU00050"/>
    </source>
</evidence>
<evidence type="ECO:0000256" key="2">
    <source>
        <dbReference type="ARBA" id="ARBA00024867"/>
    </source>
</evidence>
<dbReference type="CDD" id="cd16432">
    <property type="entry name" value="CheB_Rec"/>
    <property type="match status" value="1"/>
</dbReference>
<accession>A0A4R2TPX5</accession>
<dbReference type="GO" id="GO:0008984">
    <property type="term" value="F:protein-glutamate methylesterase activity"/>
    <property type="evidence" value="ECO:0007669"/>
    <property type="project" value="UniProtKB-UniRule"/>
</dbReference>
<comment type="function">
    <text evidence="4">Involved in chemotaxis. Part of a chemotaxis signal transduction system that modulates chemotaxis in response to various stimuli. Catalyzes the demethylation of specific methylglutamate residues introduced into the chemoreceptors (methyl-accepting chemotaxis proteins or MCP) by CheR. Also mediates the irreversible deamidation of specific glutamine residues to glutamic acid.</text>
</comment>
<feature type="modified residue" description="4-aspartylphosphate" evidence="4 6">
    <location>
        <position position="60"/>
    </location>
</feature>
<dbReference type="PROSITE" id="PS50122">
    <property type="entry name" value="CHEB"/>
    <property type="match status" value="1"/>
</dbReference>
<dbReference type="Gene3D" id="3.40.50.180">
    <property type="entry name" value="Methylesterase CheB, C-terminal domain"/>
    <property type="match status" value="1"/>
</dbReference>
<dbReference type="OrthoDB" id="9793421at2"/>
<evidence type="ECO:0000256" key="6">
    <source>
        <dbReference type="PROSITE-ProRule" id="PRU00169"/>
    </source>
</evidence>
<dbReference type="NCBIfam" id="NF009206">
    <property type="entry name" value="PRK12555.1"/>
    <property type="match status" value="1"/>
</dbReference>
<dbReference type="Proteomes" id="UP000295504">
    <property type="component" value="Unassembled WGS sequence"/>
</dbReference>
<feature type="active site" evidence="4 5">
    <location>
        <position position="297"/>
    </location>
</feature>
<evidence type="ECO:0000259" key="8">
    <source>
        <dbReference type="PROSITE" id="PS50122"/>
    </source>
</evidence>
<evidence type="ECO:0000313" key="9">
    <source>
        <dbReference type="EMBL" id="TCQ05880.1"/>
    </source>
</evidence>
<evidence type="ECO:0000256" key="3">
    <source>
        <dbReference type="ARBA" id="ARBA00048267"/>
    </source>
</evidence>
<sequence>MKSNYKSIKVLIADDSIFIQRVLTDLLNTDDEIDVIGVAKNGQDAIDKVKELKPDVVTMDVEMPKVNGIEALKVIMDESPVPVIMLSSLTYEGAHSTLTALEYGAVDFVQKPMGVFDLNSKNNKNEIINKVKIAHKAKIIKKDSLTVNRPSPFKIEEYTRRSLHTTIVGIGISTGGPRALQYILPQIPGNIPASFLVVQHMPPNFTKSLADRLNTICQVKVKEAEDGELVKPGYVYIAPGDYHLKIRETGAEYVIQLGKEDAVSGHRPSVDVLFNSLSELKLTNNIIAAVLTGMGSDGTKGALNLKSKKGSYIIAQDEESSVVYGMPKSVAKAGVVDEIVSLDKIMNVIINRVGV</sequence>
<name>A0A4R2TPX5_9FIRM</name>
<gene>
    <name evidence="4" type="primary">cheB</name>
    <name evidence="9" type="ORF">EDD79_100461</name>
</gene>
<dbReference type="PIRSF" id="PIRSF000876">
    <property type="entry name" value="RR_chemtxs_CheB"/>
    <property type="match status" value="1"/>
</dbReference>
<comment type="caution">
    <text evidence="9">The sequence shown here is derived from an EMBL/GenBank/DDBJ whole genome shotgun (WGS) entry which is preliminary data.</text>
</comment>
<comment type="PTM">
    <text evidence="4">Phosphorylated by CheA. Phosphorylation of the N-terminal regulatory domain activates the methylesterase activity.</text>
</comment>
<feature type="active site" evidence="4 5">
    <location>
        <position position="173"/>
    </location>
</feature>
<dbReference type="GO" id="GO:0006935">
    <property type="term" value="P:chemotaxis"/>
    <property type="evidence" value="ECO:0007669"/>
    <property type="project" value="UniProtKB-UniRule"/>
</dbReference>
<dbReference type="GO" id="GO:0000156">
    <property type="term" value="F:phosphorelay response regulator activity"/>
    <property type="evidence" value="ECO:0007669"/>
    <property type="project" value="InterPro"/>
</dbReference>
<dbReference type="InterPro" id="IPR001789">
    <property type="entry name" value="Sig_transdc_resp-reg_receiver"/>
</dbReference>
<dbReference type="SMART" id="SM00448">
    <property type="entry name" value="REC"/>
    <property type="match status" value="1"/>
</dbReference>
<dbReference type="CDD" id="cd17541">
    <property type="entry name" value="REC_CheB-like"/>
    <property type="match status" value="1"/>
</dbReference>
<dbReference type="PROSITE" id="PS50110">
    <property type="entry name" value="RESPONSE_REGULATORY"/>
    <property type="match status" value="1"/>
</dbReference>
<evidence type="ECO:0000259" key="7">
    <source>
        <dbReference type="PROSITE" id="PS50110"/>
    </source>
</evidence>
<dbReference type="EMBL" id="SLYC01000004">
    <property type="protein sequence ID" value="TCQ05880.1"/>
    <property type="molecule type" value="Genomic_DNA"/>
</dbReference>